<dbReference type="OrthoDB" id="11472at2157"/>
<evidence type="ECO:0000313" key="3">
    <source>
        <dbReference type="Proteomes" id="UP000282323"/>
    </source>
</evidence>
<reference evidence="2 3" key="1">
    <citation type="submission" date="2018-10" db="EMBL/GenBank/DDBJ databases">
        <title>Natrarchaeobius chitinivorans gen. nov., sp. nov., and Natrarchaeobius haloalkaliphilus sp. nov., alkaliphilic, chitin-utilizing haloarchaea from hypersaline alkaline lakes.</title>
        <authorList>
            <person name="Sorokin D.Y."/>
            <person name="Elcheninov A.G."/>
            <person name="Kostrikina N.A."/>
            <person name="Bale N.J."/>
            <person name="Sinninghe Damste J.S."/>
            <person name="Khijniak T.V."/>
            <person name="Kublanov I.V."/>
            <person name="Toshchakov S.V."/>
        </authorList>
    </citation>
    <scope>NUCLEOTIDE SEQUENCE [LARGE SCALE GENOMIC DNA]</scope>
    <source>
        <strain evidence="2 3">AArcht4T</strain>
    </source>
</reference>
<dbReference type="Pfam" id="PF12773">
    <property type="entry name" value="DZR"/>
    <property type="match status" value="1"/>
</dbReference>
<dbReference type="PANTHER" id="PTHR33877:SF2">
    <property type="entry name" value="OS07G0170200 PROTEIN"/>
    <property type="match status" value="1"/>
</dbReference>
<dbReference type="Proteomes" id="UP000282323">
    <property type="component" value="Unassembled WGS sequence"/>
</dbReference>
<dbReference type="EMBL" id="REGA01000029">
    <property type="protein sequence ID" value="RQG90395.1"/>
    <property type="molecule type" value="Genomic_DNA"/>
</dbReference>
<keyword evidence="3" id="KW-1185">Reference proteome</keyword>
<dbReference type="GO" id="GO:0003676">
    <property type="term" value="F:nucleic acid binding"/>
    <property type="evidence" value="ECO:0007669"/>
    <property type="project" value="InterPro"/>
</dbReference>
<dbReference type="GO" id="GO:0008270">
    <property type="term" value="F:zinc ion binding"/>
    <property type="evidence" value="ECO:0007669"/>
    <property type="project" value="InterPro"/>
</dbReference>
<dbReference type="InterPro" id="IPR025874">
    <property type="entry name" value="DZR"/>
</dbReference>
<comment type="caution">
    <text evidence="2">The sequence shown here is derived from an EMBL/GenBank/DDBJ whole genome shotgun (WGS) entry which is preliminary data.</text>
</comment>
<dbReference type="PANTHER" id="PTHR33877">
    <property type="entry name" value="SLL1193 PROTEIN"/>
    <property type="match status" value="1"/>
</dbReference>
<feature type="domain" description="HNH nuclease" evidence="1">
    <location>
        <begin position="11"/>
        <end position="67"/>
    </location>
</feature>
<sequence length="391" mass="43673">MSTDYPSDWNSRRKRVYERDDYTCQNCGIAGGPYGNAELHAHHVVPKSRGGTHDVSNLLTLCSQCHKTVHNKNTHAPTAYQDHGQEFGYSEPDYGDLADAVFDDTLTIVSAAGELLISTQERLEAGSLDFEDVLEAENELRIGIISTFEHIDQLRSSSALGYPSDLVESAEMCIDEAEELLIIVMTTLDLIEECIFDLVDQVTSCPTCGTDVDESDAFCGGCGSDLQEMIPTCPSCDSEVSTEDTFCRSCGEELADHEGPILGTAQISPDWNRRMEKNLQELDQAIERYVISQIHVQIQIRLQSETLTTVAWDHCPSCGYPQGALRSTKGIECVACDSEWTDKGIINRELKMTRGDEKGKSMPASEWERLGEQRYEEKRFRDVLFSDSFFK</sequence>
<dbReference type="InterPro" id="IPR002711">
    <property type="entry name" value="HNH"/>
</dbReference>
<dbReference type="GO" id="GO:0004519">
    <property type="term" value="F:endonuclease activity"/>
    <property type="evidence" value="ECO:0007669"/>
    <property type="project" value="InterPro"/>
</dbReference>
<dbReference type="CDD" id="cd00085">
    <property type="entry name" value="HNHc"/>
    <property type="match status" value="1"/>
</dbReference>
<dbReference type="Pfam" id="PF01844">
    <property type="entry name" value="HNH"/>
    <property type="match status" value="1"/>
</dbReference>
<dbReference type="RefSeq" id="WP_124197547.1">
    <property type="nucleotide sequence ID" value="NZ_REGA01000029.1"/>
</dbReference>
<dbReference type="SMART" id="SM00507">
    <property type="entry name" value="HNHc"/>
    <property type="match status" value="1"/>
</dbReference>
<name>A0A3N6P4P2_NATCH</name>
<evidence type="ECO:0000313" key="2">
    <source>
        <dbReference type="EMBL" id="RQG90395.1"/>
    </source>
</evidence>
<dbReference type="AlphaFoldDB" id="A0A3N6P4P2"/>
<proteinExistence type="predicted"/>
<evidence type="ECO:0000259" key="1">
    <source>
        <dbReference type="SMART" id="SM00507"/>
    </source>
</evidence>
<organism evidence="2 3">
    <name type="scientific">Natrarchaeobius chitinivorans</name>
    <dbReference type="NCBI Taxonomy" id="1679083"/>
    <lineage>
        <taxon>Archaea</taxon>
        <taxon>Methanobacteriati</taxon>
        <taxon>Methanobacteriota</taxon>
        <taxon>Stenosarchaea group</taxon>
        <taxon>Halobacteria</taxon>
        <taxon>Halobacteriales</taxon>
        <taxon>Natrialbaceae</taxon>
        <taxon>Natrarchaeobius</taxon>
    </lineage>
</organism>
<dbReference type="InterPro" id="IPR003615">
    <property type="entry name" value="HNH_nuc"/>
</dbReference>
<dbReference type="InterPro" id="IPR052892">
    <property type="entry name" value="NA-targeting_endonuclease"/>
</dbReference>
<protein>
    <recommendedName>
        <fullName evidence="1">HNH nuclease domain-containing protein</fullName>
    </recommendedName>
</protein>
<accession>A0A3N6P4P2</accession>
<gene>
    <name evidence="2" type="ORF">EA473_21235</name>
</gene>
<dbReference type="Gene3D" id="1.10.30.50">
    <property type="match status" value="1"/>
</dbReference>